<reference evidence="3 4" key="1">
    <citation type="submission" date="2024-09" db="EMBL/GenBank/DDBJ databases">
        <authorList>
            <person name="Sun Q."/>
            <person name="Mori K."/>
        </authorList>
    </citation>
    <scope>NUCLEOTIDE SEQUENCE [LARGE SCALE GENOMIC DNA]</scope>
    <source>
        <strain evidence="3 4">JCM 3331</strain>
    </source>
</reference>
<sequence length="206" mass="20499">MTDSTPSWANGEQPTTTSSTPDPVVPDVPPMPATPPTAAPAAGKPSIRRTLTTLLIGAVAGAAIVGGTWYATGNDTSNSITTAGKAAADGKPAAAPDDETFTLTGDFTLTDGAISDGIGGCEGSGGYDDIMLGTSVTVYDAAGAVIATSALLLSEYDETAGTCTYDVSVADVPGGQDFYQVEISHRGKIQLSAEEAKSGGFSGSLG</sequence>
<name>A0ABV5REQ7_9ACTN</name>
<keyword evidence="2" id="KW-0472">Membrane</keyword>
<feature type="compositionally biased region" description="Polar residues" evidence="1">
    <location>
        <begin position="1"/>
        <end position="13"/>
    </location>
</feature>
<comment type="caution">
    <text evidence="3">The sequence shown here is derived from an EMBL/GenBank/DDBJ whole genome shotgun (WGS) entry which is preliminary data.</text>
</comment>
<dbReference type="RefSeq" id="WP_345517069.1">
    <property type="nucleotide sequence ID" value="NZ_BAAAXD010000043.1"/>
</dbReference>
<gene>
    <name evidence="3" type="ORF">ACFFTL_29540</name>
</gene>
<protein>
    <submittedName>
        <fullName evidence="3">Uncharacterized protein</fullName>
    </submittedName>
</protein>
<accession>A0ABV5REQ7</accession>
<organism evidence="3 4">
    <name type="scientific">Streptomyces yanii</name>
    <dbReference type="NCBI Taxonomy" id="78510"/>
    <lineage>
        <taxon>Bacteria</taxon>
        <taxon>Bacillati</taxon>
        <taxon>Actinomycetota</taxon>
        <taxon>Actinomycetes</taxon>
        <taxon>Kitasatosporales</taxon>
        <taxon>Streptomycetaceae</taxon>
        <taxon>Streptomyces</taxon>
    </lineage>
</organism>
<dbReference type="EMBL" id="JBHMCG010000128">
    <property type="protein sequence ID" value="MFB9576318.1"/>
    <property type="molecule type" value="Genomic_DNA"/>
</dbReference>
<evidence type="ECO:0000313" key="3">
    <source>
        <dbReference type="EMBL" id="MFB9576318.1"/>
    </source>
</evidence>
<dbReference type="Proteomes" id="UP001589710">
    <property type="component" value="Unassembled WGS sequence"/>
</dbReference>
<feature type="compositionally biased region" description="Pro residues" evidence="1">
    <location>
        <begin position="23"/>
        <end position="38"/>
    </location>
</feature>
<keyword evidence="2" id="KW-1133">Transmembrane helix</keyword>
<feature type="transmembrane region" description="Helical" evidence="2">
    <location>
        <begin position="51"/>
        <end position="71"/>
    </location>
</feature>
<feature type="region of interest" description="Disordered" evidence="1">
    <location>
        <begin position="1"/>
        <end position="45"/>
    </location>
</feature>
<proteinExistence type="predicted"/>
<evidence type="ECO:0000256" key="1">
    <source>
        <dbReference type="SAM" id="MobiDB-lite"/>
    </source>
</evidence>
<evidence type="ECO:0000313" key="4">
    <source>
        <dbReference type="Proteomes" id="UP001589710"/>
    </source>
</evidence>
<keyword evidence="4" id="KW-1185">Reference proteome</keyword>
<keyword evidence="2" id="KW-0812">Transmembrane</keyword>
<evidence type="ECO:0000256" key="2">
    <source>
        <dbReference type="SAM" id="Phobius"/>
    </source>
</evidence>